<evidence type="ECO:0000313" key="4">
    <source>
        <dbReference type="Proteomes" id="UP000002255"/>
    </source>
</evidence>
<keyword evidence="2" id="KW-0812">Transmembrane</keyword>
<gene>
    <name evidence="3" type="ordered locus">Xcel_2001</name>
</gene>
<dbReference type="AlphaFoldDB" id="D1BTP1"/>
<sequence length="182" mass="18659">MGREDDAQGDGIPGPADGAERLPDDDVEARWADIVAQLGELDATAPAGDGTPPADPPAPARPATGSPAQTGHVVARAPGPRDWPATPDVEALEDAESHFTPPDPGPVVTGRDPLSTLAWSCAVGIPLLAVVALIVRSIVPGLHVPGWTGPLAAVAFLAAVAVLVWRMPQRRDPDDHDDGAVV</sequence>
<dbReference type="Proteomes" id="UP000002255">
    <property type="component" value="Chromosome"/>
</dbReference>
<organism evidence="3 4">
    <name type="scientific">Xylanimonas cellulosilytica (strain DSM 15894 / JCM 12276 / CECT 5975 / KCTC 9989 / LMG 20990 / NBRC 107835 / XIL07)</name>
    <dbReference type="NCBI Taxonomy" id="446471"/>
    <lineage>
        <taxon>Bacteria</taxon>
        <taxon>Bacillati</taxon>
        <taxon>Actinomycetota</taxon>
        <taxon>Actinomycetes</taxon>
        <taxon>Micrococcales</taxon>
        <taxon>Promicromonosporaceae</taxon>
        <taxon>Xylanimonas</taxon>
    </lineage>
</organism>
<evidence type="ECO:0000256" key="2">
    <source>
        <dbReference type="SAM" id="Phobius"/>
    </source>
</evidence>
<keyword evidence="2" id="KW-1133">Transmembrane helix</keyword>
<accession>D1BTP1</accession>
<dbReference type="EMBL" id="CP001821">
    <property type="protein sequence ID" value="ACZ31020.1"/>
    <property type="molecule type" value="Genomic_DNA"/>
</dbReference>
<reference evidence="4" key="1">
    <citation type="submission" date="2009-11" db="EMBL/GenBank/DDBJ databases">
        <title>The complete chromosome of Xylanimonas cellulosilytica DSM 15894.</title>
        <authorList>
            <consortium name="US DOE Joint Genome Institute (JGI-PGF)"/>
            <person name="Lucas S."/>
            <person name="Copeland A."/>
            <person name="Lapidus A."/>
            <person name="Glavina del Rio T."/>
            <person name="Dalin E."/>
            <person name="Tice H."/>
            <person name="Bruce D."/>
            <person name="Goodwin L."/>
            <person name="Pitluck S."/>
            <person name="Kyrpides N."/>
            <person name="Mavromatis K."/>
            <person name="Ivanova N."/>
            <person name="Mikhailova N."/>
            <person name="Foster B."/>
            <person name="Clum A."/>
            <person name="Brettin T."/>
            <person name="Detter J.C."/>
            <person name="Han C."/>
            <person name="Larimer F."/>
            <person name="Land M."/>
            <person name="Hauser L."/>
            <person name="Markowitz V."/>
            <person name="Cheng J.F."/>
            <person name="Hugenholtz P."/>
            <person name="Woyke T."/>
            <person name="Wu D."/>
            <person name="Gehrich-Schroeter G."/>
            <person name="Schneider S."/>
            <person name="Pukall S.R."/>
            <person name="Klenk H.P."/>
            <person name="Eisen J.A."/>
        </authorList>
    </citation>
    <scope>NUCLEOTIDE SEQUENCE [LARGE SCALE GENOMIC DNA]</scope>
    <source>
        <strain evidence="4">DSM 15894 / CECT 5975 / LMG 20990 / XIL07</strain>
    </source>
</reference>
<dbReference type="STRING" id="446471.Xcel_2001"/>
<name>D1BTP1_XYLCX</name>
<feature type="transmembrane region" description="Helical" evidence="2">
    <location>
        <begin position="147"/>
        <end position="165"/>
    </location>
</feature>
<evidence type="ECO:0000313" key="3">
    <source>
        <dbReference type="EMBL" id="ACZ31020.1"/>
    </source>
</evidence>
<proteinExistence type="predicted"/>
<feature type="transmembrane region" description="Helical" evidence="2">
    <location>
        <begin position="117"/>
        <end position="135"/>
    </location>
</feature>
<dbReference type="eggNOG" id="ENOG50336KJ">
    <property type="taxonomic scope" value="Bacteria"/>
</dbReference>
<feature type="compositionally biased region" description="Basic and acidic residues" evidence="1">
    <location>
        <begin position="18"/>
        <end position="31"/>
    </location>
</feature>
<dbReference type="HOGENOM" id="CLU_1481435_0_0_11"/>
<reference evidence="3 4" key="2">
    <citation type="journal article" date="2010" name="Stand. Genomic Sci.">
        <title>Complete genome sequence of Xylanimonas cellulosilytica type strain (XIL07).</title>
        <authorList>
            <person name="Foster B."/>
            <person name="Pukall R."/>
            <person name="Abt B."/>
            <person name="Nolan M."/>
            <person name="Glavina Del Rio T."/>
            <person name="Chen F."/>
            <person name="Lucas S."/>
            <person name="Tice H."/>
            <person name="Pitluck S."/>
            <person name="Cheng J.-F."/>
            <person name="Chertkov O."/>
            <person name="Brettin T."/>
            <person name="Han C."/>
            <person name="Detter J.C."/>
            <person name="Bruce D."/>
            <person name="Goodwin L."/>
            <person name="Ivanova N."/>
            <person name="Mavromatis K."/>
            <person name="Pati A."/>
            <person name="Mikhailova N."/>
            <person name="Chen A."/>
            <person name="Palaniappan K."/>
            <person name="Land M."/>
            <person name="Hauser L."/>
            <person name="Chang Y.-J."/>
            <person name="Jeffries C.D."/>
            <person name="Chain P."/>
            <person name="Rohde M."/>
            <person name="Goeker M."/>
            <person name="Bristow J."/>
            <person name="Eisen J.A."/>
            <person name="Markowitz V."/>
            <person name="Hugenholtz P."/>
            <person name="Kyrpides N.C."/>
            <person name="Klenk H.-P."/>
            <person name="Lapidus A."/>
        </authorList>
    </citation>
    <scope>NUCLEOTIDE SEQUENCE [LARGE SCALE GENOMIC DNA]</scope>
    <source>
        <strain evidence="4">DSM 15894 / CECT 5975 / LMG 20990 / XIL07</strain>
    </source>
</reference>
<keyword evidence="4" id="KW-1185">Reference proteome</keyword>
<dbReference type="KEGG" id="xce:Xcel_2001"/>
<evidence type="ECO:0000256" key="1">
    <source>
        <dbReference type="SAM" id="MobiDB-lite"/>
    </source>
</evidence>
<keyword evidence="2" id="KW-0472">Membrane</keyword>
<protein>
    <submittedName>
        <fullName evidence="3">Uncharacterized protein</fullName>
    </submittedName>
</protein>
<feature type="compositionally biased region" description="Low complexity" evidence="1">
    <location>
        <begin position="42"/>
        <end position="52"/>
    </location>
</feature>
<feature type="region of interest" description="Disordered" evidence="1">
    <location>
        <begin position="1"/>
        <end position="87"/>
    </location>
</feature>